<dbReference type="EMBL" id="CP006916">
    <property type="protein sequence ID" value="AHB99784.1"/>
    <property type="molecule type" value="Genomic_DNA"/>
</dbReference>
<dbReference type="InterPro" id="IPR016880">
    <property type="entry name" value="ABC_oligopep_solut-bd_myco_prd"/>
</dbReference>
<dbReference type="eggNOG" id="COG4166">
    <property type="taxonomic scope" value="Bacteria"/>
</dbReference>
<evidence type="ECO:0000256" key="1">
    <source>
        <dbReference type="SAM" id="SignalP"/>
    </source>
</evidence>
<dbReference type="InterPro" id="IPR000914">
    <property type="entry name" value="SBP_5_dom"/>
</dbReference>
<dbReference type="Proteomes" id="UP000018735">
    <property type="component" value="Chromosome"/>
</dbReference>
<dbReference type="SUPFAM" id="SSF53850">
    <property type="entry name" value="Periplasmic binding protein-like II"/>
    <property type="match status" value="1"/>
</dbReference>
<keyword evidence="1" id="KW-0732">Signal</keyword>
<name>A0A0F6CL12_MYCGL</name>
<evidence type="ECO:0000313" key="3">
    <source>
        <dbReference type="EMBL" id="AHB99784.1"/>
    </source>
</evidence>
<evidence type="ECO:0000313" key="4">
    <source>
        <dbReference type="Proteomes" id="UP000018735"/>
    </source>
</evidence>
<reference evidence="3 4" key="1">
    <citation type="journal article" date="2011" name="PLoS ONE">
        <title>Core proteome of the minimal cell: comparative proteomics of three mollicute species.</title>
        <authorList>
            <person name="Fisunov G.Y."/>
            <person name="Alexeev D.G."/>
            <person name="Bazaleev N.A."/>
            <person name="Ladygina V.G."/>
            <person name="Galyamina M.A."/>
            <person name="Kondratov I.G."/>
            <person name="Zhukova N.A."/>
            <person name="Serebryakova M.V."/>
            <person name="Demina I.A."/>
            <person name="Govorun V.M."/>
        </authorList>
    </citation>
    <scope>NUCLEOTIDE SEQUENCE [LARGE SCALE GENOMIC DNA]</scope>
    <source>
        <strain evidence="3 4">S6</strain>
    </source>
</reference>
<dbReference type="Pfam" id="PF00496">
    <property type="entry name" value="SBP_bac_5"/>
    <property type="match status" value="1"/>
</dbReference>
<dbReference type="PROSITE" id="PS51257">
    <property type="entry name" value="PROKAR_LIPOPROTEIN"/>
    <property type="match status" value="1"/>
</dbReference>
<dbReference type="Gene3D" id="3.40.190.10">
    <property type="entry name" value="Periplasmic binding protein-like II"/>
    <property type="match status" value="1"/>
</dbReference>
<dbReference type="PIRSF" id="PIRSF028335">
    <property type="entry name" value="ABC_oligopep_OppA_prd"/>
    <property type="match status" value="1"/>
</dbReference>
<feature type="chain" id="PRO_5002501426" evidence="1">
    <location>
        <begin position="30"/>
        <end position="1034"/>
    </location>
</feature>
<proteinExistence type="predicted"/>
<dbReference type="RefSeq" id="WP_011884746.1">
    <property type="nucleotide sequence ID" value="NC_023030.2"/>
</dbReference>
<dbReference type="Gene3D" id="3.10.105.10">
    <property type="entry name" value="Dipeptide-binding Protein, Domain 3"/>
    <property type="match status" value="1"/>
</dbReference>
<gene>
    <name evidence="3" type="primary">oppA</name>
    <name evidence="3" type="ORF">GCW_02960</name>
</gene>
<organism evidence="3 4">
    <name type="scientific">Mycoplasmoides gallisepticum S6</name>
    <dbReference type="NCBI Taxonomy" id="1006581"/>
    <lineage>
        <taxon>Bacteria</taxon>
        <taxon>Bacillati</taxon>
        <taxon>Mycoplasmatota</taxon>
        <taxon>Mycoplasmoidales</taxon>
        <taxon>Mycoplasmoidaceae</taxon>
        <taxon>Mycoplasmoides</taxon>
    </lineage>
</organism>
<feature type="domain" description="Solute-binding protein family 5" evidence="2">
    <location>
        <begin position="382"/>
        <end position="735"/>
    </location>
</feature>
<feature type="signal peptide" evidence="1">
    <location>
        <begin position="1"/>
        <end position="29"/>
    </location>
</feature>
<sequence length="1034" mass="118699">MKFRFKKVIKLVGLAVVPLSFVLSSCTNAAPSKDQPILSGLSNVNRNDYDLGLVTNPLNTLNYVKYNSIDRVLPSLVDPYLKNGPSDALKRVLTAKRRYNFSLLNIPQDRSTSNFDNYYKTNLETIQSDNGTGVIGSSFYALDDFNIVGGTADDSGVGDDLKSRSTIYAFRNPRNTNNFMALTGYTNVKKNRWSNGDFSTSQDIRDYLEYILDLNTGSQKLDTIRRYGIRGVDRFIDAQRDYLAKFNKSYKNPFGRRNYVFNQDLKIWVQDPNQTDLYQSQTVDDRNQPLDTKEVEAIKNAAKDLGFYTGQLFLDYDNSFVARFLSMNPNFSLDAEVQDFRVMTSDNQPATIKLVKNPYVNPYQKFVLSTPDLQGSLQPLSKDENSFTLIFNENQTPNLSFLIGTILENLYPVNRRYIETVGGGIDRYGSEPDKFLTNGPFVIPRDNGILLGPNGYINLVKNLDYFDAENTISNRIRIFFSQNPNTNALFFEDGLISQTLIPANRINRYWANPEIKQFLNKNQGYGTIAYGLNLDLETNANSYIQDQDLRNAIYYAINRSDVLRFVGWDFSFPTSTWTAYGTHKAYDGRNLELFFEGQKSKTKNNKEFDLLNYDFVVHLSKGFNFEKTVRHDLAHDLQTARFYLDRFKAKHPELKQVTLNFLDNSSDEQVRGATYLKQAMLEAFCGYVNIEEKSLPENIFASYIEKGQYDIIYQNYDRFSGGQPQDGVLTFFKNDGIDSFRQKNIGFKENPVGSYTYLDYLSNLVLEALQKTDPNLTRQTILKPDIDRITMIINSDPAMLAAYNNAVNSLNAFNLNTFSTDHLAAIIARLNQVNPGFENTRYSNQYVNALLDYMIISNWRRDPDQFNQRRNENIAIARLHTAFNLILPSFKTVDEIAQLTDDTRVRLEIDTLDQVGSDTKKVQPNFWKKFIELSLNRFNESTIDYTSRLSSFFSGNFTDEELKENWSLDYVYQFIGAIEKIIRDSGLIIPLMEVDTNWEVTRVGGVSSLFKFSLQYAYDYTRPPRDGLPRTREA</sequence>
<dbReference type="eggNOG" id="COG1579">
    <property type="taxonomic scope" value="Bacteria"/>
</dbReference>
<evidence type="ECO:0000259" key="2">
    <source>
        <dbReference type="Pfam" id="PF00496"/>
    </source>
</evidence>
<dbReference type="AlphaFoldDB" id="A0A0F6CL12"/>
<dbReference type="HOGENOM" id="CLU_011114_0_0_14"/>
<accession>A0A0F6CL12</accession>
<protein>
    <submittedName>
        <fullName evidence="3">Peptide ABC transporter substrate-bindingprotein</fullName>
    </submittedName>
</protein>
<dbReference type="KEGG" id="mgz:GCW_02960"/>